<dbReference type="InterPro" id="IPR032687">
    <property type="entry name" value="AraC-type_N"/>
</dbReference>
<keyword evidence="2 5" id="KW-0238">DNA-binding</keyword>
<dbReference type="InterPro" id="IPR018060">
    <property type="entry name" value="HTH_AraC"/>
</dbReference>
<keyword evidence="3" id="KW-0804">Transcription</keyword>
<dbReference type="PROSITE" id="PS01124">
    <property type="entry name" value="HTH_ARAC_FAMILY_2"/>
    <property type="match status" value="1"/>
</dbReference>
<keyword evidence="6" id="KW-1185">Reference proteome</keyword>
<evidence type="ECO:0000313" key="5">
    <source>
        <dbReference type="EMBL" id="SEQ20395.1"/>
    </source>
</evidence>
<comment type="caution">
    <text evidence="5">The sequence shown here is derived from an EMBL/GenBank/DDBJ whole genome shotgun (WGS) entry which is preliminary data.</text>
</comment>
<dbReference type="SUPFAM" id="SSF46689">
    <property type="entry name" value="Homeodomain-like"/>
    <property type="match status" value="1"/>
</dbReference>
<keyword evidence="1" id="KW-0805">Transcription regulation</keyword>
<feature type="domain" description="HTH araC/xylS-type" evidence="4">
    <location>
        <begin position="256"/>
        <end position="354"/>
    </location>
</feature>
<dbReference type="InterPro" id="IPR009057">
    <property type="entry name" value="Homeodomain-like_sf"/>
</dbReference>
<dbReference type="PRINTS" id="PR00032">
    <property type="entry name" value="HTHARAC"/>
</dbReference>
<evidence type="ECO:0000313" key="6">
    <source>
        <dbReference type="Proteomes" id="UP000198512"/>
    </source>
</evidence>
<dbReference type="PANTHER" id="PTHR47894">
    <property type="entry name" value="HTH-TYPE TRANSCRIPTIONAL REGULATOR GADX"/>
    <property type="match status" value="1"/>
</dbReference>
<dbReference type="InterPro" id="IPR020449">
    <property type="entry name" value="Tscrpt_reg_AraC-type_HTH"/>
</dbReference>
<dbReference type="GO" id="GO:0003677">
    <property type="term" value="F:DNA binding"/>
    <property type="evidence" value="ECO:0007669"/>
    <property type="project" value="UniProtKB-KW"/>
</dbReference>
<evidence type="ECO:0000256" key="3">
    <source>
        <dbReference type="ARBA" id="ARBA00023163"/>
    </source>
</evidence>
<reference evidence="5 6" key="1">
    <citation type="submission" date="2016-10" db="EMBL/GenBank/DDBJ databases">
        <authorList>
            <person name="Varghese N."/>
            <person name="Submissions S."/>
        </authorList>
    </citation>
    <scope>NUCLEOTIDE SEQUENCE [LARGE SCALE GENOMIC DNA]</scope>
    <source>
        <strain evidence="5 6">CIP 109853</strain>
    </source>
</reference>
<dbReference type="RefSeq" id="WP_069517779.1">
    <property type="nucleotide sequence ID" value="NZ_FOFP01000004.1"/>
</dbReference>
<sequence>MSFVIAPPNASGGLSSLAGGQSNTGVLAAAASGLCSFIEKHGGDPDRVLGVSGIDPESLRHPTLSLALPNYCQVLEEASRQSGCDNFGLYYGQQFKPQALGLLGYIGLCSATVEQALINFARAFPLHQRNSLIRLVDEGECYRFDYQVRHGAILCRRQDAELTLGMVLNLVRHVLGHQWAPRAVHFEPPRPEHWQDHCKLFDAPVYFEQPFNSLVIPKRGLNRAMPQSDPVLLLVMQDSLSQLSSLSGRGERGVVDEVREQIRQQLLLGEPVLEQAAEQLGMSSWSLQRRLREEGLNFSTVVDKLRCELATHYLRQHQLPISNLAPLLGYSEVSAFSRAFRRWFGVSPRQWRHDSDGVGRPQRTH</sequence>
<dbReference type="Gene3D" id="1.10.10.60">
    <property type="entry name" value="Homeodomain-like"/>
    <property type="match status" value="1"/>
</dbReference>
<proteinExistence type="predicted"/>
<dbReference type="SMART" id="SM00342">
    <property type="entry name" value="HTH_ARAC"/>
    <property type="match status" value="1"/>
</dbReference>
<dbReference type="Proteomes" id="UP000198512">
    <property type="component" value="Unassembled WGS sequence"/>
</dbReference>
<evidence type="ECO:0000256" key="1">
    <source>
        <dbReference type="ARBA" id="ARBA00023015"/>
    </source>
</evidence>
<gene>
    <name evidence="5" type="ORF">SAMN05216600_10474</name>
</gene>
<dbReference type="EMBL" id="FOFP01000004">
    <property type="protein sequence ID" value="SEQ20395.1"/>
    <property type="molecule type" value="Genomic_DNA"/>
</dbReference>
<evidence type="ECO:0000256" key="2">
    <source>
        <dbReference type="ARBA" id="ARBA00023125"/>
    </source>
</evidence>
<accession>A0ABY1B876</accession>
<dbReference type="Pfam" id="PF12833">
    <property type="entry name" value="HTH_18"/>
    <property type="match status" value="1"/>
</dbReference>
<organism evidence="5 6">
    <name type="scientific">Pseudomonas cuatrocienegasensis</name>
    <dbReference type="NCBI Taxonomy" id="543360"/>
    <lineage>
        <taxon>Bacteria</taxon>
        <taxon>Pseudomonadati</taxon>
        <taxon>Pseudomonadota</taxon>
        <taxon>Gammaproteobacteria</taxon>
        <taxon>Pseudomonadales</taxon>
        <taxon>Pseudomonadaceae</taxon>
        <taxon>Pseudomonas</taxon>
    </lineage>
</organism>
<dbReference type="Pfam" id="PF12625">
    <property type="entry name" value="Arabinose_bd"/>
    <property type="match status" value="1"/>
</dbReference>
<evidence type="ECO:0000259" key="4">
    <source>
        <dbReference type="PROSITE" id="PS01124"/>
    </source>
</evidence>
<protein>
    <submittedName>
        <fullName evidence="5">AraC-type DNA-binding protein</fullName>
    </submittedName>
</protein>
<dbReference type="PANTHER" id="PTHR47894:SF4">
    <property type="entry name" value="HTH-TYPE TRANSCRIPTIONAL REGULATOR GADX"/>
    <property type="match status" value="1"/>
</dbReference>
<name>A0ABY1B876_9PSED</name>